<gene>
    <name evidence="2" type="ORF">HID58_033399</name>
</gene>
<dbReference type="Proteomes" id="UP000824890">
    <property type="component" value="Unassembled WGS sequence"/>
</dbReference>
<keyword evidence="3" id="KW-1185">Reference proteome</keyword>
<feature type="region of interest" description="Disordered" evidence="1">
    <location>
        <begin position="1"/>
        <end position="26"/>
    </location>
</feature>
<dbReference type="EMBL" id="JAGKQM010000009">
    <property type="protein sequence ID" value="KAH0910078.1"/>
    <property type="molecule type" value="Genomic_DNA"/>
</dbReference>
<comment type="caution">
    <text evidence="2">The sequence shown here is derived from an EMBL/GenBank/DDBJ whole genome shotgun (WGS) entry which is preliminary data.</text>
</comment>
<feature type="region of interest" description="Disordered" evidence="1">
    <location>
        <begin position="42"/>
        <end position="116"/>
    </location>
</feature>
<organism evidence="2 3">
    <name type="scientific">Brassica napus</name>
    <name type="common">Rape</name>
    <dbReference type="NCBI Taxonomy" id="3708"/>
    <lineage>
        <taxon>Eukaryota</taxon>
        <taxon>Viridiplantae</taxon>
        <taxon>Streptophyta</taxon>
        <taxon>Embryophyta</taxon>
        <taxon>Tracheophyta</taxon>
        <taxon>Spermatophyta</taxon>
        <taxon>Magnoliopsida</taxon>
        <taxon>eudicotyledons</taxon>
        <taxon>Gunneridae</taxon>
        <taxon>Pentapetalae</taxon>
        <taxon>rosids</taxon>
        <taxon>malvids</taxon>
        <taxon>Brassicales</taxon>
        <taxon>Brassicaceae</taxon>
        <taxon>Brassiceae</taxon>
        <taxon>Brassica</taxon>
    </lineage>
</organism>
<accession>A0ABQ8BZ84</accession>
<sequence>ILQDNSPSSLCFSTHPKSISPQSHLDSIASYSNMRKIHCRSGGYGGGGSGRYAGDRLGGSDNRYSGDSDRSSSYGGLCFRRFNRSSGFGRFGSGRSQSSGKSSFGGFGLKDPNRSY</sequence>
<evidence type="ECO:0000256" key="1">
    <source>
        <dbReference type="SAM" id="MobiDB-lite"/>
    </source>
</evidence>
<protein>
    <submittedName>
        <fullName evidence="2">Uncharacterized protein</fullName>
    </submittedName>
</protein>
<feature type="compositionally biased region" description="Gly residues" evidence="1">
    <location>
        <begin position="42"/>
        <end position="51"/>
    </location>
</feature>
<name>A0ABQ8BZ84_BRANA</name>
<reference evidence="2 3" key="1">
    <citation type="submission" date="2021-05" db="EMBL/GenBank/DDBJ databases">
        <title>Genome Assembly of Synthetic Allotetraploid Brassica napus Reveals Homoeologous Exchanges between Subgenomes.</title>
        <authorList>
            <person name="Davis J.T."/>
        </authorList>
    </citation>
    <scope>NUCLEOTIDE SEQUENCE [LARGE SCALE GENOMIC DNA]</scope>
    <source>
        <strain evidence="3">cv. Da-Ae</strain>
        <tissue evidence="2">Seedling</tissue>
    </source>
</reference>
<proteinExistence type="predicted"/>
<feature type="non-terminal residue" evidence="2">
    <location>
        <position position="1"/>
    </location>
</feature>
<feature type="compositionally biased region" description="Low complexity" evidence="1">
    <location>
        <begin position="71"/>
        <end position="102"/>
    </location>
</feature>
<evidence type="ECO:0000313" key="2">
    <source>
        <dbReference type="EMBL" id="KAH0910078.1"/>
    </source>
</evidence>
<evidence type="ECO:0000313" key="3">
    <source>
        <dbReference type="Proteomes" id="UP000824890"/>
    </source>
</evidence>